<accession>A0AA97CSG7</accession>
<dbReference type="InterPro" id="IPR051806">
    <property type="entry name" value="HAD-like_SPP"/>
</dbReference>
<dbReference type="PANTHER" id="PTHR43481">
    <property type="entry name" value="FRUCTOSE-1-PHOSPHATE PHOSPHATASE"/>
    <property type="match status" value="1"/>
</dbReference>
<dbReference type="EC" id="3.1.3.18" evidence="1"/>
<dbReference type="GO" id="GO:0050308">
    <property type="term" value="F:sugar-phosphatase activity"/>
    <property type="evidence" value="ECO:0007669"/>
    <property type="project" value="TreeGrafter"/>
</dbReference>
<dbReference type="InterPro" id="IPR006439">
    <property type="entry name" value="HAD-SF_hydro_IA"/>
</dbReference>
<reference evidence="1" key="1">
    <citation type="submission" date="2023-06" db="EMBL/GenBank/DDBJ databases">
        <title>Gordonia sp. nov. and Pseudochrobactrum sp. nov., two species isolated from the burying beetle Nicrophorus vespilloides.</title>
        <authorList>
            <person name="Poehlein A."/>
            <person name="Guzman J."/>
            <person name="Daniel R."/>
            <person name="Vilcinskas A."/>
        </authorList>
    </citation>
    <scope>NUCLEOTIDE SEQUENCE</scope>
    <source>
        <strain evidence="1">MP11Mi</strain>
    </source>
</reference>
<organism evidence="1">
    <name type="scientific">Gordonia sp. MP11Mi</name>
    <dbReference type="NCBI Taxonomy" id="3022769"/>
    <lineage>
        <taxon>Bacteria</taxon>
        <taxon>Bacillati</taxon>
        <taxon>Actinomycetota</taxon>
        <taxon>Actinomycetes</taxon>
        <taxon>Mycobacteriales</taxon>
        <taxon>Gordoniaceae</taxon>
        <taxon>Gordonia</taxon>
    </lineage>
</organism>
<dbReference type="SUPFAM" id="SSF56784">
    <property type="entry name" value="HAD-like"/>
    <property type="match status" value="1"/>
</dbReference>
<dbReference type="Gene3D" id="1.10.150.240">
    <property type="entry name" value="Putative phosphatase, domain 2"/>
    <property type="match status" value="1"/>
</dbReference>
<dbReference type="Pfam" id="PF00702">
    <property type="entry name" value="Hydrolase"/>
    <property type="match status" value="1"/>
</dbReference>
<dbReference type="EMBL" id="CP128986">
    <property type="protein sequence ID" value="WOC10969.1"/>
    <property type="molecule type" value="Genomic_DNA"/>
</dbReference>
<dbReference type="PANTHER" id="PTHR43481:SF4">
    <property type="entry name" value="GLYCEROL-1-PHOSPHATE PHOSPHOHYDROLASE 1-RELATED"/>
    <property type="match status" value="1"/>
</dbReference>
<dbReference type="GO" id="GO:0008967">
    <property type="term" value="F:phosphoglycolate phosphatase activity"/>
    <property type="evidence" value="ECO:0007669"/>
    <property type="project" value="UniProtKB-EC"/>
</dbReference>
<sequence>MSVCRQAGARAHLATIASRCAFSRTVLPHTGAMVTIRSRVRIPVRAVLLDMDGTLVDSAAVVERLMGRWAAAHGLPVDTVLKISHGRQGHEVMAELLPDRPMAENLADNADLLAAEISETDGIVAIAGAADLLAALADVPHALVTSATLPLALARMSAARLAVPEVSVTADDTTESKPSPRGFLHAAALLGVDPTQCVVFEDSGAGIAAGRAAGATVIGVGAASATHGPDYVVDDLTSVTVDHEPLQVCLIDG</sequence>
<dbReference type="InterPro" id="IPR023214">
    <property type="entry name" value="HAD_sf"/>
</dbReference>
<dbReference type="InterPro" id="IPR036412">
    <property type="entry name" value="HAD-like_sf"/>
</dbReference>
<name>A0AA97CSG7_9ACTN</name>
<dbReference type="NCBIfam" id="TIGR01549">
    <property type="entry name" value="HAD-SF-IA-v1"/>
    <property type="match status" value="1"/>
</dbReference>
<dbReference type="SFLD" id="SFLDG01129">
    <property type="entry name" value="C1.5:_HAD__Beta-PGM__Phosphata"/>
    <property type="match status" value="1"/>
</dbReference>
<dbReference type="AlphaFoldDB" id="A0AA97CSG7"/>
<proteinExistence type="predicted"/>
<dbReference type="InterPro" id="IPR023198">
    <property type="entry name" value="PGP-like_dom2"/>
</dbReference>
<dbReference type="Gene3D" id="3.40.50.1000">
    <property type="entry name" value="HAD superfamily/HAD-like"/>
    <property type="match status" value="1"/>
</dbReference>
<evidence type="ECO:0000313" key="1">
    <source>
        <dbReference type="EMBL" id="WOC10969.1"/>
    </source>
</evidence>
<keyword evidence="1" id="KW-0378">Hydrolase</keyword>
<dbReference type="SFLD" id="SFLDS00003">
    <property type="entry name" value="Haloacid_Dehalogenase"/>
    <property type="match status" value="1"/>
</dbReference>
<dbReference type="NCBIfam" id="TIGR01509">
    <property type="entry name" value="HAD-SF-IA-v3"/>
    <property type="match status" value="1"/>
</dbReference>
<gene>
    <name evidence="1" type="primary">gph</name>
    <name evidence="1" type="ORF">MP11Mi_00290</name>
</gene>
<protein>
    <submittedName>
        <fullName evidence="1">Phosphoglycolate phosphatase</fullName>
        <ecNumber evidence="1">3.1.3.18</ecNumber>
    </submittedName>
</protein>